<evidence type="ECO:0000256" key="7">
    <source>
        <dbReference type="ARBA" id="ARBA00048169"/>
    </source>
</evidence>
<comment type="similarity">
    <text evidence="3 8">Belongs to the HMBS family.</text>
</comment>
<comment type="miscellaneous">
    <text evidence="8">The porphobilinogen subunits are added to the dipyrromethane group.</text>
</comment>
<dbReference type="PANTHER" id="PTHR11557:SF0">
    <property type="entry name" value="PORPHOBILINOGEN DEAMINASE"/>
    <property type="match status" value="1"/>
</dbReference>
<organism evidence="11 12">
    <name type="scientific">Eubacterium barkeri</name>
    <name type="common">Clostridium barkeri</name>
    <dbReference type="NCBI Taxonomy" id="1528"/>
    <lineage>
        <taxon>Bacteria</taxon>
        <taxon>Bacillati</taxon>
        <taxon>Bacillota</taxon>
        <taxon>Clostridia</taxon>
        <taxon>Eubacteriales</taxon>
        <taxon>Eubacteriaceae</taxon>
        <taxon>Eubacterium</taxon>
    </lineage>
</organism>
<comment type="cofactor">
    <cofactor evidence="8">
        <name>dipyrromethane</name>
        <dbReference type="ChEBI" id="CHEBI:60342"/>
    </cofactor>
    <text evidence="8">Binds 1 dipyrromethane group covalently.</text>
</comment>
<dbReference type="Pfam" id="PF03900">
    <property type="entry name" value="Porphobil_deamC"/>
    <property type="match status" value="1"/>
</dbReference>
<evidence type="ECO:0000256" key="3">
    <source>
        <dbReference type="ARBA" id="ARBA00005638"/>
    </source>
</evidence>
<dbReference type="NCBIfam" id="TIGR00212">
    <property type="entry name" value="hemC"/>
    <property type="match status" value="1"/>
</dbReference>
<evidence type="ECO:0000259" key="10">
    <source>
        <dbReference type="Pfam" id="PF03900"/>
    </source>
</evidence>
<accession>A0A1H3FHH0</accession>
<dbReference type="Gene3D" id="3.40.190.10">
    <property type="entry name" value="Periplasmic binding protein-like II"/>
    <property type="match status" value="2"/>
</dbReference>
<keyword evidence="5 8" id="KW-0808">Transferase</keyword>
<dbReference type="SUPFAM" id="SSF54782">
    <property type="entry name" value="Porphobilinogen deaminase (hydroxymethylbilane synthase), C-terminal domain"/>
    <property type="match status" value="1"/>
</dbReference>
<dbReference type="GO" id="GO:0004418">
    <property type="term" value="F:hydroxymethylbilane synthase activity"/>
    <property type="evidence" value="ECO:0007669"/>
    <property type="project" value="UniProtKB-UniRule"/>
</dbReference>
<keyword evidence="12" id="KW-1185">Reference proteome</keyword>
<dbReference type="STRING" id="1528.SAMN04488579_11037"/>
<dbReference type="Pfam" id="PF01379">
    <property type="entry name" value="Porphobil_deam"/>
    <property type="match status" value="1"/>
</dbReference>
<dbReference type="PRINTS" id="PR00151">
    <property type="entry name" value="PORPHBDMNASE"/>
</dbReference>
<dbReference type="InterPro" id="IPR022419">
    <property type="entry name" value="Porphobilin_deaminase_cofac_BS"/>
</dbReference>
<evidence type="ECO:0000256" key="5">
    <source>
        <dbReference type="ARBA" id="ARBA00022679"/>
    </source>
</evidence>
<protein>
    <recommendedName>
        <fullName evidence="8">Porphobilinogen deaminase</fullName>
        <shortName evidence="8">PBG</shortName>
        <ecNumber evidence="8">2.5.1.61</ecNumber>
    </recommendedName>
    <alternativeName>
        <fullName evidence="8">Hydroxymethylbilane synthase</fullName>
        <shortName evidence="8">HMBS</shortName>
    </alternativeName>
    <alternativeName>
        <fullName evidence="8">Pre-uroporphyrinogen synthase</fullName>
    </alternativeName>
</protein>
<proteinExistence type="inferred from homology"/>
<name>A0A1H3FHH0_EUBBA</name>
<comment type="pathway">
    <text evidence="2">Porphyrin-containing compound metabolism; protoporphyrin-IX biosynthesis; coproporphyrinogen-III from 5-aminolevulinate: step 2/4.</text>
</comment>
<evidence type="ECO:0000256" key="6">
    <source>
        <dbReference type="ARBA" id="ARBA00023244"/>
    </source>
</evidence>
<dbReference type="PANTHER" id="PTHR11557">
    <property type="entry name" value="PORPHOBILINOGEN DEAMINASE"/>
    <property type="match status" value="1"/>
</dbReference>
<dbReference type="HAMAP" id="MF_00260">
    <property type="entry name" value="Porphobil_deam"/>
    <property type="match status" value="1"/>
</dbReference>
<dbReference type="PIRSF" id="PIRSF001438">
    <property type="entry name" value="4pyrrol_synth_OHMeBilane_synth"/>
    <property type="match status" value="1"/>
</dbReference>
<dbReference type="Gene3D" id="3.30.160.40">
    <property type="entry name" value="Porphobilinogen deaminase, C-terminal domain"/>
    <property type="match status" value="1"/>
</dbReference>
<dbReference type="EMBL" id="FNOU01000010">
    <property type="protein sequence ID" value="SDX89594.1"/>
    <property type="molecule type" value="Genomic_DNA"/>
</dbReference>
<dbReference type="GO" id="GO:0005737">
    <property type="term" value="C:cytoplasm"/>
    <property type="evidence" value="ECO:0007669"/>
    <property type="project" value="UniProtKB-UniRule"/>
</dbReference>
<dbReference type="EC" id="2.5.1.61" evidence="8"/>
<comment type="catalytic activity">
    <reaction evidence="7 8">
        <text>4 porphobilinogen + H2O = hydroxymethylbilane + 4 NH4(+)</text>
        <dbReference type="Rhea" id="RHEA:13185"/>
        <dbReference type="ChEBI" id="CHEBI:15377"/>
        <dbReference type="ChEBI" id="CHEBI:28938"/>
        <dbReference type="ChEBI" id="CHEBI:57845"/>
        <dbReference type="ChEBI" id="CHEBI:58126"/>
        <dbReference type="EC" id="2.5.1.61"/>
    </reaction>
</comment>
<dbReference type="InterPro" id="IPR000860">
    <property type="entry name" value="HemC"/>
</dbReference>
<evidence type="ECO:0000313" key="11">
    <source>
        <dbReference type="EMBL" id="SDX89594.1"/>
    </source>
</evidence>
<feature type="modified residue" description="S-(dipyrrolylmethanemethyl)cysteine" evidence="8">
    <location>
        <position position="243"/>
    </location>
</feature>
<evidence type="ECO:0000259" key="9">
    <source>
        <dbReference type="Pfam" id="PF01379"/>
    </source>
</evidence>
<evidence type="ECO:0000256" key="2">
    <source>
        <dbReference type="ARBA" id="ARBA00004735"/>
    </source>
</evidence>
<evidence type="ECO:0000256" key="8">
    <source>
        <dbReference type="HAMAP-Rule" id="MF_00260"/>
    </source>
</evidence>
<feature type="domain" description="Porphobilinogen deaminase C-terminal" evidence="10">
    <location>
        <begin position="229"/>
        <end position="297"/>
    </location>
</feature>
<evidence type="ECO:0000313" key="12">
    <source>
        <dbReference type="Proteomes" id="UP000199652"/>
    </source>
</evidence>
<keyword evidence="6 8" id="KW-0627">Porphyrin biosynthesis</keyword>
<dbReference type="FunFam" id="3.40.190.10:FF:000005">
    <property type="entry name" value="Porphobilinogen deaminase"/>
    <property type="match status" value="1"/>
</dbReference>
<comment type="subunit">
    <text evidence="4 8">Monomer.</text>
</comment>
<comment type="function">
    <text evidence="1 8">Tetrapolymerization of the monopyrrole PBG into the hydroxymethylbilane pre-uroporphyrinogen in several discrete steps.</text>
</comment>
<dbReference type="InterPro" id="IPR022418">
    <property type="entry name" value="Porphobilinogen_deaminase_C"/>
</dbReference>
<dbReference type="RefSeq" id="WP_207647994.1">
    <property type="nucleotide sequence ID" value="NZ_FNOU01000010.1"/>
</dbReference>
<dbReference type="InterPro" id="IPR036803">
    <property type="entry name" value="Porphobilinogen_deaminase_C_sf"/>
</dbReference>
<feature type="domain" description="Porphobilinogen deaminase N-terminal" evidence="9">
    <location>
        <begin position="3"/>
        <end position="214"/>
    </location>
</feature>
<sequence length="302" mass="32701">MKIIVGSRGSKLAVVQTNWLLDILRKANPQVDFELKIITTKGDTIQHKALDAIGDKGLFTKELEDALLSGEIQMAVHSMKDMPSSLPEGLTLSVPPKREDPSDVLVTPHAITSVLDLPQGAVVATGSKRRIYQLKALRPDLEIVGIRGNIDTRIRKMQEQGLDGIILATAGMRRIGVYDAPEYHVIPLDPSTFVCAPAQGILAVEIREDNEDVKALMATVCDDRTRVQMEAERGFLVGLNGDCHIPIGAYCELTEDGSICLHGLYGTEDGSRLVADTLRGDARQAAEIGNQLAIAMKGQVDG</sequence>
<dbReference type="PROSITE" id="PS00533">
    <property type="entry name" value="PORPHOBILINOGEN_DEAM"/>
    <property type="match status" value="1"/>
</dbReference>
<dbReference type="Proteomes" id="UP000199652">
    <property type="component" value="Unassembled WGS sequence"/>
</dbReference>
<dbReference type="FunFam" id="3.40.190.10:FF:000004">
    <property type="entry name" value="Porphobilinogen deaminase"/>
    <property type="match status" value="1"/>
</dbReference>
<reference evidence="12" key="1">
    <citation type="submission" date="2016-10" db="EMBL/GenBank/DDBJ databases">
        <authorList>
            <person name="Varghese N."/>
            <person name="Submissions S."/>
        </authorList>
    </citation>
    <scope>NUCLEOTIDE SEQUENCE [LARGE SCALE GENOMIC DNA]</scope>
    <source>
        <strain evidence="12">VPI 5359</strain>
    </source>
</reference>
<dbReference type="SUPFAM" id="SSF53850">
    <property type="entry name" value="Periplasmic binding protein-like II"/>
    <property type="match status" value="1"/>
</dbReference>
<evidence type="ECO:0000256" key="1">
    <source>
        <dbReference type="ARBA" id="ARBA00002869"/>
    </source>
</evidence>
<gene>
    <name evidence="8" type="primary">hemC</name>
    <name evidence="11" type="ORF">SAMN04488579_11037</name>
</gene>
<evidence type="ECO:0000256" key="4">
    <source>
        <dbReference type="ARBA" id="ARBA00011245"/>
    </source>
</evidence>
<dbReference type="InterPro" id="IPR022417">
    <property type="entry name" value="Porphobilin_deaminase_N"/>
</dbReference>
<dbReference type="GO" id="GO:0006782">
    <property type="term" value="P:protoporphyrinogen IX biosynthetic process"/>
    <property type="evidence" value="ECO:0007669"/>
    <property type="project" value="UniProtKB-UniRule"/>
</dbReference>
<dbReference type="AlphaFoldDB" id="A0A1H3FHH0"/>